<name>A0A223LD24_BPPB1</name>
<dbReference type="SUPFAM" id="SSF57938">
    <property type="entry name" value="DnaJ/Hsp40 cysteine-rich domain"/>
    <property type="match status" value="1"/>
</dbReference>
<dbReference type="Proteomes" id="UP000226236">
    <property type="component" value="Segment"/>
</dbReference>
<gene>
    <name evidence="1" type="primary">65</name>
    <name evidence="1" type="ORF">PBI_PBS1_65</name>
</gene>
<dbReference type="RefSeq" id="YP_009664267.1">
    <property type="nucleotide sequence ID" value="NC_043027.1"/>
</dbReference>
<sequence length="42" mass="4767">MKCPDCEGTGYDTWFVGDKKIQDHNTPCINCNGYGKIKEDNK</sequence>
<dbReference type="InterPro" id="IPR036410">
    <property type="entry name" value="HSP_DnaJ_Cys-rich_dom_sf"/>
</dbReference>
<reference evidence="1 2" key="1">
    <citation type="submission" date="2017-06" db="EMBL/GenBank/DDBJ databases">
        <authorList>
            <person name="Russell D.A."/>
            <person name="Jacobs-Sera D."/>
            <person name="Duda R."/>
            <person name="Hatfull G.F."/>
            <person name="Hendrix R.W."/>
        </authorList>
    </citation>
    <scope>NUCLEOTIDE SEQUENCE [LARGE SCALE GENOMIC DNA]</scope>
</reference>
<evidence type="ECO:0000313" key="1">
    <source>
        <dbReference type="EMBL" id="AST99887.1"/>
    </source>
</evidence>
<accession>A0A223LD24</accession>
<organism evidence="1 2">
    <name type="scientific">Bacillus phage PBS1</name>
    <dbReference type="NCBI Taxonomy" id="2884423"/>
    <lineage>
        <taxon>Viruses</taxon>
        <taxon>Duplodnaviria</taxon>
        <taxon>Heunggongvirae</taxon>
        <taxon>Uroviricota</taxon>
        <taxon>Caudoviricetes</taxon>
        <taxon>Takahashivirus</taxon>
        <taxon>Bacillus phage PBS1</taxon>
    </lineage>
</organism>
<proteinExistence type="predicted"/>
<keyword evidence="2" id="KW-1185">Reference proteome</keyword>
<protein>
    <submittedName>
        <fullName evidence="1">Uncharacterized protein</fullName>
    </submittedName>
</protein>
<evidence type="ECO:0000313" key="2">
    <source>
        <dbReference type="Proteomes" id="UP000226236"/>
    </source>
</evidence>
<dbReference type="Gene3D" id="6.20.20.10">
    <property type="match status" value="1"/>
</dbReference>
<dbReference type="GeneID" id="40524298"/>
<dbReference type="EMBL" id="MF360957">
    <property type="protein sequence ID" value="AST99887.1"/>
    <property type="molecule type" value="Genomic_DNA"/>
</dbReference>